<accession>A0ABW7F1W2</accession>
<reference evidence="1 2" key="1">
    <citation type="submission" date="2024-08" db="EMBL/GenBank/DDBJ databases">
        <authorList>
            <person name="Lu H."/>
        </authorList>
    </citation>
    <scope>NUCLEOTIDE SEQUENCE [LARGE SCALE GENOMIC DNA]</scope>
    <source>
        <strain evidence="1 2">LYH14W</strain>
    </source>
</reference>
<dbReference type="Pfam" id="PF13591">
    <property type="entry name" value="MerR_2"/>
    <property type="match status" value="1"/>
</dbReference>
<keyword evidence="2" id="KW-1185">Reference proteome</keyword>
<dbReference type="Proteomes" id="UP001606210">
    <property type="component" value="Unassembled WGS sequence"/>
</dbReference>
<dbReference type="Gene3D" id="1.10.1660.10">
    <property type="match status" value="1"/>
</dbReference>
<dbReference type="EMBL" id="JBIGHV010000003">
    <property type="protein sequence ID" value="MFG6430089.1"/>
    <property type="molecule type" value="Genomic_DNA"/>
</dbReference>
<gene>
    <name evidence="1" type="ORF">ACG00Y_09215</name>
</gene>
<protein>
    <submittedName>
        <fullName evidence="1">Chaperone modulator CbpM</fullName>
    </submittedName>
</protein>
<name>A0ABW7F1W2_9BURK</name>
<evidence type="ECO:0000313" key="1">
    <source>
        <dbReference type="EMBL" id="MFG6430089.1"/>
    </source>
</evidence>
<evidence type="ECO:0000313" key="2">
    <source>
        <dbReference type="Proteomes" id="UP001606210"/>
    </source>
</evidence>
<organism evidence="1 2">
    <name type="scientific">Pelomonas parva</name>
    <dbReference type="NCBI Taxonomy" id="3299032"/>
    <lineage>
        <taxon>Bacteria</taxon>
        <taxon>Pseudomonadati</taxon>
        <taxon>Pseudomonadota</taxon>
        <taxon>Betaproteobacteria</taxon>
        <taxon>Burkholderiales</taxon>
        <taxon>Sphaerotilaceae</taxon>
        <taxon>Roseateles</taxon>
    </lineage>
</organism>
<sequence length="96" mass="10598">MSDDPVLVGVVIDEQTLTLDELACACGVDAQWLSQRLDAGLLGCCGEGKEDRRFASLHLSRARRLLAIERDFDANPELAALVVDLLEEIYRLRAGR</sequence>
<comment type="caution">
    <text evidence="1">The sequence shown here is derived from an EMBL/GenBank/DDBJ whole genome shotgun (WGS) entry which is preliminary data.</text>
</comment>
<proteinExistence type="predicted"/>
<dbReference type="RefSeq" id="WP_394478091.1">
    <property type="nucleotide sequence ID" value="NZ_JBIGHV010000003.1"/>
</dbReference>